<keyword evidence="2" id="KW-1133">Transmembrane helix</keyword>
<evidence type="ECO:0000259" key="3">
    <source>
        <dbReference type="PROSITE" id="PS50405"/>
    </source>
</evidence>
<dbReference type="Pfam" id="PF17172">
    <property type="entry name" value="GST_N_4"/>
    <property type="match status" value="2"/>
</dbReference>
<dbReference type="InterPro" id="IPR040079">
    <property type="entry name" value="Glutathione_S-Trfase"/>
</dbReference>
<dbReference type="SUPFAM" id="SSF52833">
    <property type="entry name" value="Thioredoxin-like"/>
    <property type="match status" value="2"/>
</dbReference>
<dbReference type="Gene3D" id="1.20.1050.10">
    <property type="match status" value="1"/>
</dbReference>
<dbReference type="InterPro" id="IPR050931">
    <property type="entry name" value="Mito_Protein_Transport_Metaxin"/>
</dbReference>
<evidence type="ECO:0000313" key="4">
    <source>
        <dbReference type="EMBL" id="ULT88744.1"/>
    </source>
</evidence>
<dbReference type="Proteomes" id="UP000827892">
    <property type="component" value="Chromosome V"/>
</dbReference>
<evidence type="ECO:0000256" key="2">
    <source>
        <dbReference type="SAM" id="Phobius"/>
    </source>
</evidence>
<dbReference type="PANTHER" id="PTHR12289:SF40">
    <property type="entry name" value="CADMIUM-INDUCIBLE LYSOSOMAL PROTEIN CDR-5"/>
    <property type="match status" value="1"/>
</dbReference>
<dbReference type="SFLD" id="SFLDG01200">
    <property type="entry name" value="SUF1.1"/>
    <property type="match status" value="2"/>
</dbReference>
<gene>
    <name evidence="4" type="ORF">L3Y34_007739</name>
</gene>
<dbReference type="SUPFAM" id="SSF47616">
    <property type="entry name" value="GST C-terminal domain-like"/>
    <property type="match status" value="2"/>
</dbReference>
<evidence type="ECO:0000256" key="1">
    <source>
        <dbReference type="ARBA" id="ARBA00006475"/>
    </source>
</evidence>
<evidence type="ECO:0000313" key="5">
    <source>
        <dbReference type="Proteomes" id="UP000827892"/>
    </source>
</evidence>
<sequence length="552" mass="63670">MFDEAKAFVLSRPLTFLASAGAVYVAFKIKKFFTLPSIKPKPGIHKFDYKPDTVYIYQFRRLKNCPNMSPFCMKIEIICRVYGINYEVIENAKLRSRNGTLPFIELNGEHISDSDLIEIRLRQHFKIPSLPSEQEAHATALTRMADNHLFHILMRYHCADNIFYKTFLELLDFNPYIIPLAIPFMKQTIGGQIYKNSTSAIGDFEPEELDELLHRDLKVFETVLEDKKFLFGDQITPVDAAFFSQLAAVYYPFHTHITEVLEKDFPKILEFCAMILEIIAIIIIVLYLLKLIFWIFKTFFTTPSVPSTPKIHKPDFQKDVAYLYQFPRTNTVPNLSSYCLKIETFLRAFKIPHEIIETPSLRSRNGTLPFVELNGEHIPDSDLIETKLREHFHVPNLAPELEAQATAISRLVDNHLLGLIVKYKASEEGWYDALLRGVPGPNFLKTILRPIIKKLFMSKVHARVGLSIGSFTEEETELLCHKDLVAVQNSIRGKFLFGDKITSADCAVFGEVASAYYPFPNKFQRIIDSHYPKIREYCDRIIAELWAEDFTK</sequence>
<dbReference type="InterPro" id="IPR026928">
    <property type="entry name" value="FAX/IsoI-like"/>
</dbReference>
<feature type="transmembrane region" description="Helical" evidence="2">
    <location>
        <begin position="271"/>
        <end position="296"/>
    </location>
</feature>
<dbReference type="InterPro" id="IPR012336">
    <property type="entry name" value="Thioredoxin-like_fold"/>
</dbReference>
<dbReference type="InterPro" id="IPR033468">
    <property type="entry name" value="Metaxin_GST"/>
</dbReference>
<dbReference type="Pfam" id="PF17171">
    <property type="entry name" value="GST_C_6"/>
    <property type="match status" value="2"/>
</dbReference>
<dbReference type="EMBL" id="CP090895">
    <property type="protein sequence ID" value="ULT88744.1"/>
    <property type="molecule type" value="Genomic_DNA"/>
</dbReference>
<dbReference type="InterPro" id="IPR036249">
    <property type="entry name" value="Thioredoxin-like_sf"/>
</dbReference>
<dbReference type="InterPro" id="IPR036282">
    <property type="entry name" value="Glutathione-S-Trfase_C_sf"/>
</dbReference>
<protein>
    <recommendedName>
        <fullName evidence="3">GST C-terminal domain-containing protein</fullName>
    </recommendedName>
</protein>
<dbReference type="SFLD" id="SFLDS00019">
    <property type="entry name" value="Glutathione_Transferase_(cytos"/>
    <property type="match status" value="2"/>
</dbReference>
<feature type="domain" description="GST C-terminal" evidence="3">
    <location>
        <begin position="145"/>
        <end position="299"/>
    </location>
</feature>
<reference evidence="4 5" key="1">
    <citation type="submission" date="2022-02" db="EMBL/GenBank/DDBJ databases">
        <title>Chromosome-level reference genomes for two strains of Caenorhabditis briggsae: an improved platform for comparative genomics.</title>
        <authorList>
            <person name="Stevens L."/>
            <person name="Andersen E.C."/>
        </authorList>
    </citation>
    <scope>NUCLEOTIDE SEQUENCE [LARGE SCALE GENOMIC DNA]</scope>
    <source>
        <strain evidence="4">QX1410_ONT</strain>
        <tissue evidence="4">Whole-organism</tissue>
    </source>
</reference>
<accession>A0AAE9D0I8</accession>
<keyword evidence="2" id="KW-0812">Transmembrane</keyword>
<comment type="similarity">
    <text evidence="1">Belongs to the FAX family.</text>
</comment>
<dbReference type="SFLD" id="SFLDG01180">
    <property type="entry name" value="SUF1"/>
    <property type="match status" value="2"/>
</dbReference>
<dbReference type="AlphaFoldDB" id="A0AAE9D0I8"/>
<keyword evidence="2" id="KW-0472">Membrane</keyword>
<dbReference type="PANTHER" id="PTHR12289">
    <property type="entry name" value="METAXIN RELATED"/>
    <property type="match status" value="1"/>
</dbReference>
<dbReference type="CDD" id="cd03080">
    <property type="entry name" value="GST_N_Metaxin_like"/>
    <property type="match status" value="2"/>
</dbReference>
<dbReference type="CDD" id="cd03193">
    <property type="entry name" value="GST_C_Metaxin"/>
    <property type="match status" value="2"/>
</dbReference>
<dbReference type="InterPro" id="IPR010987">
    <property type="entry name" value="Glutathione-S-Trfase_C-like"/>
</dbReference>
<proteinExistence type="inferred from homology"/>
<name>A0AAE9D0I8_CAEBR</name>
<organism evidence="4 5">
    <name type="scientific">Caenorhabditis briggsae</name>
    <dbReference type="NCBI Taxonomy" id="6238"/>
    <lineage>
        <taxon>Eukaryota</taxon>
        <taxon>Metazoa</taxon>
        <taxon>Ecdysozoa</taxon>
        <taxon>Nematoda</taxon>
        <taxon>Chromadorea</taxon>
        <taxon>Rhabditida</taxon>
        <taxon>Rhabditina</taxon>
        <taxon>Rhabditomorpha</taxon>
        <taxon>Rhabditoidea</taxon>
        <taxon>Rhabditidae</taxon>
        <taxon>Peloderinae</taxon>
        <taxon>Caenorhabditis</taxon>
    </lineage>
</organism>
<dbReference type="PROSITE" id="PS50405">
    <property type="entry name" value="GST_CTER"/>
    <property type="match status" value="1"/>
</dbReference>